<dbReference type="SMART" id="SM00530">
    <property type="entry name" value="HTH_XRE"/>
    <property type="match status" value="1"/>
</dbReference>
<dbReference type="Proteomes" id="UP001280415">
    <property type="component" value="Unassembled WGS sequence"/>
</dbReference>
<evidence type="ECO:0000259" key="1">
    <source>
        <dbReference type="PROSITE" id="PS50943"/>
    </source>
</evidence>
<sequence>MATWNELRKKVTKNIPTEELNLIETLTYLQERRIKLNITQKELGKRIGMAQSRIAKIESLDSTPSLETLNRYAHGLGLEIKLTLKPFLHNP</sequence>
<dbReference type="InterPro" id="IPR001387">
    <property type="entry name" value="Cro/C1-type_HTH"/>
</dbReference>
<dbReference type="SUPFAM" id="SSF47413">
    <property type="entry name" value="lambda repressor-like DNA-binding domains"/>
    <property type="match status" value="1"/>
</dbReference>
<dbReference type="EMBL" id="JAWJAX010000001">
    <property type="protein sequence ID" value="MDV2910322.1"/>
    <property type="molecule type" value="Genomic_DNA"/>
</dbReference>
<dbReference type="PROSITE" id="PS50943">
    <property type="entry name" value="HTH_CROC1"/>
    <property type="match status" value="1"/>
</dbReference>
<dbReference type="GO" id="GO:0003677">
    <property type="term" value="F:DNA binding"/>
    <property type="evidence" value="ECO:0007669"/>
    <property type="project" value="InterPro"/>
</dbReference>
<feature type="domain" description="HTH cro/C1-type" evidence="1">
    <location>
        <begin position="29"/>
        <end position="84"/>
    </location>
</feature>
<dbReference type="Pfam" id="PF01381">
    <property type="entry name" value="HTH_3"/>
    <property type="match status" value="1"/>
</dbReference>
<comment type="caution">
    <text evidence="2">The sequence shown here is derived from an EMBL/GenBank/DDBJ whole genome shotgun (WGS) entry which is preliminary data.</text>
</comment>
<organism evidence="2 3">
    <name type="scientific">Pediococcus acidilactici</name>
    <dbReference type="NCBI Taxonomy" id="1254"/>
    <lineage>
        <taxon>Bacteria</taxon>
        <taxon>Bacillati</taxon>
        <taxon>Bacillota</taxon>
        <taxon>Bacilli</taxon>
        <taxon>Lactobacillales</taxon>
        <taxon>Lactobacillaceae</taxon>
        <taxon>Pediococcus</taxon>
        <taxon>Pediococcus acidilactici group</taxon>
    </lineage>
</organism>
<dbReference type="CDD" id="cd00093">
    <property type="entry name" value="HTH_XRE"/>
    <property type="match status" value="1"/>
</dbReference>
<dbReference type="InterPro" id="IPR010982">
    <property type="entry name" value="Lambda_DNA-bd_dom_sf"/>
</dbReference>
<evidence type="ECO:0000313" key="3">
    <source>
        <dbReference type="Proteomes" id="UP001280415"/>
    </source>
</evidence>
<dbReference type="Gene3D" id="1.10.260.40">
    <property type="entry name" value="lambda repressor-like DNA-binding domains"/>
    <property type="match status" value="1"/>
</dbReference>
<protein>
    <submittedName>
        <fullName evidence="2">Helix-turn-helix transcriptional regulator</fullName>
    </submittedName>
</protein>
<name>A0AAW8YL78_PEDAC</name>
<gene>
    <name evidence="2" type="ORF">R0H03_00355</name>
</gene>
<dbReference type="AlphaFoldDB" id="A0AAW8YL78"/>
<dbReference type="RefSeq" id="WP_063504456.1">
    <property type="nucleotide sequence ID" value="NZ_CBCRXK010000003.1"/>
</dbReference>
<evidence type="ECO:0000313" key="2">
    <source>
        <dbReference type="EMBL" id="MDV2910322.1"/>
    </source>
</evidence>
<reference evidence="2" key="2">
    <citation type="submission" date="2023-10" db="EMBL/GenBank/DDBJ databases">
        <authorList>
            <person name="Khurajog B."/>
        </authorList>
    </citation>
    <scope>NUCLEOTIDE SEQUENCE</scope>
    <source>
        <strain evidence="2">BF14</strain>
    </source>
</reference>
<reference evidence="2" key="1">
    <citation type="journal article" date="2023" name="PeerJ">
        <title>Selection and evaluation of lactic acid bacteria from chicken feces in Thailand as potential probiotics.</title>
        <authorList>
            <person name="Khurajog B."/>
            <person name="Disastra Y."/>
            <person name="Lawwyne L.D."/>
            <person name="Sirichokchatchawan W."/>
            <person name="Niyomtham W."/>
            <person name="Yindee J."/>
            <person name="Hampson D.J."/>
            <person name="Prapasarakul N."/>
        </authorList>
    </citation>
    <scope>NUCLEOTIDE SEQUENCE</scope>
    <source>
        <strain evidence="2">BF14</strain>
    </source>
</reference>
<proteinExistence type="predicted"/>
<accession>A0AAW8YL78</accession>